<accession>A0A1W0D243</accession>
<dbReference type="PANTHER" id="PTHR40261">
    <property type="match status" value="1"/>
</dbReference>
<evidence type="ECO:0000313" key="6">
    <source>
        <dbReference type="Proteomes" id="UP000192721"/>
    </source>
</evidence>
<name>A0A1W0D243_9NEIS</name>
<evidence type="ECO:0000256" key="3">
    <source>
        <dbReference type="ARBA" id="ARBA00023004"/>
    </source>
</evidence>
<keyword evidence="3" id="KW-0408">Iron</keyword>
<proteinExistence type="predicted"/>
<protein>
    <submittedName>
        <fullName evidence="5">(2Fe-2S)-binding protein</fullName>
    </submittedName>
</protein>
<gene>
    <name evidence="5" type="ORF">B0T45_09375</name>
</gene>
<evidence type="ECO:0000313" key="5">
    <source>
        <dbReference type="EMBL" id="OQS41028.1"/>
    </source>
</evidence>
<dbReference type="AlphaFoldDB" id="A0A1W0D243"/>
<evidence type="ECO:0000256" key="1">
    <source>
        <dbReference type="ARBA" id="ARBA00022714"/>
    </source>
</evidence>
<keyword evidence="4" id="KW-0411">Iron-sulfur</keyword>
<dbReference type="InterPro" id="IPR017941">
    <property type="entry name" value="Rieske_2Fe-2S"/>
</dbReference>
<dbReference type="Gene3D" id="2.102.10.10">
    <property type="entry name" value="Rieske [2Fe-2S] iron-sulphur domain"/>
    <property type="match status" value="1"/>
</dbReference>
<dbReference type="GO" id="GO:0046872">
    <property type="term" value="F:metal ion binding"/>
    <property type="evidence" value="ECO:0007669"/>
    <property type="project" value="UniProtKB-KW"/>
</dbReference>
<reference evidence="5 6" key="1">
    <citation type="submission" date="2017-02" db="EMBL/GenBank/DDBJ databases">
        <title>Chromobacterium haemolyticum H5244.</title>
        <authorList>
            <person name="Gulvik C.A."/>
        </authorList>
    </citation>
    <scope>NUCLEOTIDE SEQUENCE [LARGE SCALE GENOMIC DNA]</scope>
    <source>
        <strain evidence="5 6">H5244</strain>
    </source>
</reference>
<dbReference type="Pfam" id="PF00355">
    <property type="entry name" value="Rieske"/>
    <property type="match status" value="1"/>
</dbReference>
<dbReference type="GO" id="GO:0051537">
    <property type="term" value="F:2 iron, 2 sulfur cluster binding"/>
    <property type="evidence" value="ECO:0007669"/>
    <property type="project" value="UniProtKB-KW"/>
</dbReference>
<evidence type="ECO:0000256" key="2">
    <source>
        <dbReference type="ARBA" id="ARBA00022723"/>
    </source>
</evidence>
<dbReference type="PROSITE" id="PS51296">
    <property type="entry name" value="RIESKE"/>
    <property type="match status" value="1"/>
</dbReference>
<dbReference type="InterPro" id="IPR036922">
    <property type="entry name" value="Rieske_2Fe-2S_sf"/>
</dbReference>
<keyword evidence="1" id="KW-0001">2Fe-2S</keyword>
<evidence type="ECO:0000256" key="4">
    <source>
        <dbReference type="ARBA" id="ARBA00023014"/>
    </source>
</evidence>
<sequence>MAAAETRVICAAAELQDGGRAWRFEIEQTDGAPPLSAFAVRYRGKVYAYVNACRHIPVELDLRDGEVFDLSGRYLVCSMHGACYEAHTGYCVSGPCRGQRLIAVPVFEQDGNICINVMPS</sequence>
<dbReference type="Proteomes" id="UP000192721">
    <property type="component" value="Unassembled WGS sequence"/>
</dbReference>
<dbReference type="EMBL" id="MUKV01000009">
    <property type="protein sequence ID" value="OQS41028.1"/>
    <property type="molecule type" value="Genomic_DNA"/>
</dbReference>
<keyword evidence="2" id="KW-0479">Metal-binding</keyword>
<comment type="caution">
    <text evidence="5">The sequence shown here is derived from an EMBL/GenBank/DDBJ whole genome shotgun (WGS) entry which is preliminary data.</text>
</comment>
<dbReference type="RefSeq" id="WP_081555305.1">
    <property type="nucleotide sequence ID" value="NZ_JBBIGS010000019.1"/>
</dbReference>
<organism evidence="5 6">
    <name type="scientific">Chromobacterium haemolyticum</name>
    <dbReference type="NCBI Taxonomy" id="394935"/>
    <lineage>
        <taxon>Bacteria</taxon>
        <taxon>Pseudomonadati</taxon>
        <taxon>Pseudomonadota</taxon>
        <taxon>Betaproteobacteria</taxon>
        <taxon>Neisseriales</taxon>
        <taxon>Chromobacteriaceae</taxon>
        <taxon>Chromobacterium</taxon>
    </lineage>
</organism>
<dbReference type="PANTHER" id="PTHR40261:SF1">
    <property type="entry name" value="RIESKE DOMAIN-CONTAINING PROTEIN"/>
    <property type="match status" value="1"/>
</dbReference>
<dbReference type="OrthoDB" id="9794779at2"/>
<dbReference type="SUPFAM" id="SSF50022">
    <property type="entry name" value="ISP domain"/>
    <property type="match status" value="1"/>
</dbReference>